<dbReference type="Pfam" id="PF03033">
    <property type="entry name" value="Glyco_transf_28"/>
    <property type="match status" value="1"/>
</dbReference>
<dbReference type="GO" id="GO:0033072">
    <property type="term" value="P:vancomycin biosynthetic process"/>
    <property type="evidence" value="ECO:0007669"/>
    <property type="project" value="UniProtKB-ARBA"/>
</dbReference>
<gene>
    <name evidence="3" type="ORF">A5634_23905</name>
</gene>
<evidence type="ECO:0000259" key="1">
    <source>
        <dbReference type="Pfam" id="PF03033"/>
    </source>
</evidence>
<dbReference type="GO" id="GO:0008194">
    <property type="term" value="F:UDP-glycosyltransferase activity"/>
    <property type="evidence" value="ECO:0007669"/>
    <property type="project" value="InterPro"/>
</dbReference>
<dbReference type="Proteomes" id="UP000093928">
    <property type="component" value="Unassembled WGS sequence"/>
</dbReference>
<protein>
    <submittedName>
        <fullName evidence="3">Glycosyl transferase</fullName>
    </submittedName>
</protein>
<dbReference type="CDD" id="cd03784">
    <property type="entry name" value="GT1_Gtf-like"/>
    <property type="match status" value="1"/>
</dbReference>
<dbReference type="FunFam" id="3.40.50.2000:FF:000009">
    <property type="entry name" value="Sterol 3-beta-glucosyltransferase UGT80A2"/>
    <property type="match status" value="1"/>
</dbReference>
<dbReference type="Gene3D" id="3.40.50.2000">
    <property type="entry name" value="Glycogen Phosphorylase B"/>
    <property type="match status" value="2"/>
</dbReference>
<dbReference type="AlphaFoldDB" id="A0A1A3NYA9"/>
<feature type="domain" description="Erythromycin biosynthesis protein CIII-like C-terminal" evidence="2">
    <location>
        <begin position="281"/>
        <end position="389"/>
    </location>
</feature>
<dbReference type="RefSeq" id="WP_065144267.1">
    <property type="nucleotide sequence ID" value="NZ_LZLS01000103.1"/>
</dbReference>
<dbReference type="EMBL" id="LZLS01000103">
    <property type="protein sequence ID" value="OBK26998.1"/>
    <property type="molecule type" value="Genomic_DNA"/>
</dbReference>
<evidence type="ECO:0000313" key="4">
    <source>
        <dbReference type="Proteomes" id="UP000093928"/>
    </source>
</evidence>
<evidence type="ECO:0000259" key="2">
    <source>
        <dbReference type="Pfam" id="PF06722"/>
    </source>
</evidence>
<dbReference type="Pfam" id="PF06722">
    <property type="entry name" value="EryCIII-like_C"/>
    <property type="match status" value="1"/>
</dbReference>
<dbReference type="InterPro" id="IPR004276">
    <property type="entry name" value="GlycoTrans_28_N"/>
</dbReference>
<dbReference type="SUPFAM" id="SSF53756">
    <property type="entry name" value="UDP-Glycosyltransferase/glycogen phosphorylase"/>
    <property type="match status" value="1"/>
</dbReference>
<dbReference type="PANTHER" id="PTHR48050">
    <property type="entry name" value="STEROL 3-BETA-GLUCOSYLTRANSFERASE"/>
    <property type="match status" value="1"/>
</dbReference>
<organism evidence="3 4">
    <name type="scientific">Mycobacterium asiaticum</name>
    <dbReference type="NCBI Taxonomy" id="1790"/>
    <lineage>
        <taxon>Bacteria</taxon>
        <taxon>Bacillati</taxon>
        <taxon>Actinomycetota</taxon>
        <taxon>Actinomycetes</taxon>
        <taxon>Mycobacteriales</taxon>
        <taxon>Mycobacteriaceae</taxon>
        <taxon>Mycobacterium</taxon>
    </lineage>
</organism>
<dbReference type="GO" id="GO:0005975">
    <property type="term" value="P:carbohydrate metabolic process"/>
    <property type="evidence" value="ECO:0007669"/>
    <property type="project" value="InterPro"/>
</dbReference>
<reference evidence="3 4" key="1">
    <citation type="submission" date="2016-06" db="EMBL/GenBank/DDBJ databases">
        <authorList>
            <person name="Kjaerup R.B."/>
            <person name="Dalgaard T.S."/>
            <person name="Juul-Madsen H.R."/>
        </authorList>
    </citation>
    <scope>NUCLEOTIDE SEQUENCE [LARGE SCALE GENOMIC DNA]</scope>
    <source>
        <strain evidence="3 4">1165133.8</strain>
    </source>
</reference>
<dbReference type="OrthoDB" id="3253247at2"/>
<name>A0A1A3NYA9_MYCAS</name>
<feature type="domain" description="Glycosyltransferase family 28 N-terminal" evidence="1">
    <location>
        <begin position="3"/>
        <end position="79"/>
    </location>
</feature>
<keyword evidence="3" id="KW-0808">Transferase</keyword>
<dbReference type="InterPro" id="IPR050426">
    <property type="entry name" value="Glycosyltransferase_28"/>
</dbReference>
<dbReference type="InterPro" id="IPR010610">
    <property type="entry name" value="EryCIII-like_C"/>
</dbReference>
<dbReference type="GO" id="GO:0016758">
    <property type="term" value="F:hexosyltransferase activity"/>
    <property type="evidence" value="ECO:0007669"/>
    <property type="project" value="InterPro"/>
</dbReference>
<dbReference type="InterPro" id="IPR002213">
    <property type="entry name" value="UDP_glucos_trans"/>
</dbReference>
<dbReference type="PANTHER" id="PTHR48050:SF13">
    <property type="entry name" value="STEROL 3-BETA-GLUCOSYLTRANSFERASE UGT80A2"/>
    <property type="match status" value="1"/>
</dbReference>
<sequence length="420" mass="45187">MKFVLASCGTRGDVEPCAAVGLELRRRGHDVVMATPPDQVSFVEGMGLTAVPMGPPTGEIPDVFVTPWTIKDPIKPLRDAMDHINERWADVSNTLKSVTAGADLLFTGVSYQEAAANVAEHYGIPVAAWHHVPMRPNGQVVSLVPAPLLRVAMRLTDWAQWRLVKRAEDTQRDGLGIPRAHAPASRRMAERGSLEMQAYDALCFPGVQREWTAQRPFVGALTAELPTDFDDETLTWIASGTPPIYFGFGSMPVKSPAEMVRMIIASCDELGERALICSGATHLADIPDSPRVKVVRAVSHAAVFPACRAVVHHGGAGTTAAGLRAGVPTLILWVASDQPIWASVVKRLKVGRARRFSRTTGKSLTKDLRRILTPQYAQRAREVAAQMTKATESVATAADLLESAAGGKRRSGCGGSMYGG</sequence>
<evidence type="ECO:0000313" key="3">
    <source>
        <dbReference type="EMBL" id="OBK26998.1"/>
    </source>
</evidence>
<accession>A0A1A3NYA9</accession>
<proteinExistence type="predicted"/>
<comment type="caution">
    <text evidence="3">The sequence shown here is derived from an EMBL/GenBank/DDBJ whole genome shotgun (WGS) entry which is preliminary data.</text>
</comment>